<feature type="signal peptide" evidence="2">
    <location>
        <begin position="1"/>
        <end position="17"/>
    </location>
</feature>
<name>A0A225VSN8_9STRA</name>
<dbReference type="OrthoDB" id="66612at2759"/>
<sequence length="1283" mass="143990">MLKIRKLVSWRLHLALAARSIDAVALQELANACQAMVALPNLMKAEIKTESEEKPLPALVLGLVRVLMLFLSDDDDEWDIPNTRWCEATRFLRCGVGVTRRMQKIADAAAGAARAWMSPSGRFAAPGVAASTPYLRESVLGTGLMDAYAGDLNFRVETFERIPRGWRAAVAIFKWTTAFCAITRLQHLLEPSRTGTDPFLVVHHTLSKREAQHEITERRDAAHNDEVRARRFVPTELVQARNYPFHRPRPLLLVVANDVPPKARMVILEKLQAALPGLFLTITRPIATRDDTTQTFDSTKIRDALALGHCVILESDVGLRDVTQRAFVSSFAAVKHGLHPTPMCVLLRGNIKNRSDLFGPEQGSDIEEKVYREGIERRMVDADIKVALDRTTRLRLELAEDAITREMVEQAKTGDGVPTPSPALVIVMEAVIVLLTPGKVYEGPSQGDIATSAVSWRLSRRLLAQPSFLRAKLQQVDVTTIPSINLVALERYLHHSLWPNAIVSRSQVVSNRLLYALAVWVESATKAARLIASDGTGTLAPEITRFGPVSGLFERVVVFDNCPIDHNQVGAGENLAVMQLMDAVLADVRVYRTANVLVRSNMNASSKSRKQKTIDEERCVVTLFHECRRIFACVYSPSSGQRWITVISEDDIDHLLTPTAMPCGGESLADKLPPKTHTEMYARLARLCLLQKRRIEDCPETIEPPSPYELVLRPRSIRLYRHVLQLGGYLVTVTIAEQSRGHVQVDAFVHSSNSQSSFAEAVTLTLAVELENILGRLSAAQARSVFVPASRIPSIVLDRLRLYCAMRTRMLEPEFQPKLMPSMRLNVRTGENASGRLLLRRAVRVSRNNGVTPGERLVFTLFECHEDGNFLATFYSPRSSTRHTIRLSSSAAEELLHVSRHAPPSRLHQLLVRTFSIAYPAPKDNEHDSEGSDANINRTSEEEADTRICYRLDSEGSDANINQTSEEEADTRICYRLRRRILARFPCALLVMEDPHQRVTKKQVKRAYVQVELCDQEPEGEHNIQTATGKENTNTVRYRVTLAESCLEQTLLLQECEIEASIPVEYSWSRASCSDRKSFSRDIVRRYFQWDPNGGSGENGSVVAHLPCGSFWATEVKTTSMLGNSARNHIDQAAKEEQAGYITRPRTKQTITDSEVSVVSCTYLLDDRDTESDDELEEDDFKGIKRRTYSYDTDELIHRGSYHANGLYVVIRVSMRAFFETCSLFSCRQLIVSENAIPSRSHFTCIILLQVARLSLKFMDVVTCERLLGPTNHTLLPLRLWTV</sequence>
<evidence type="ECO:0000313" key="3">
    <source>
        <dbReference type="EMBL" id="OWZ08174.1"/>
    </source>
</evidence>
<dbReference type="Proteomes" id="UP000198211">
    <property type="component" value="Unassembled WGS sequence"/>
</dbReference>
<proteinExistence type="predicted"/>
<keyword evidence="4" id="KW-1185">Reference proteome</keyword>
<protein>
    <submittedName>
        <fullName evidence="3">Uncharacterized protein</fullName>
    </submittedName>
</protein>
<accession>A0A225VSN8</accession>
<evidence type="ECO:0000256" key="1">
    <source>
        <dbReference type="SAM" id="MobiDB-lite"/>
    </source>
</evidence>
<gene>
    <name evidence="3" type="ORF">PHMEG_00019328</name>
</gene>
<dbReference type="EMBL" id="NBNE01003247">
    <property type="protein sequence ID" value="OWZ08174.1"/>
    <property type="molecule type" value="Genomic_DNA"/>
</dbReference>
<organism evidence="3 4">
    <name type="scientific">Phytophthora megakarya</name>
    <dbReference type="NCBI Taxonomy" id="4795"/>
    <lineage>
        <taxon>Eukaryota</taxon>
        <taxon>Sar</taxon>
        <taxon>Stramenopiles</taxon>
        <taxon>Oomycota</taxon>
        <taxon>Peronosporomycetes</taxon>
        <taxon>Peronosporales</taxon>
        <taxon>Peronosporaceae</taxon>
        <taxon>Phytophthora</taxon>
    </lineage>
</organism>
<keyword evidence="2" id="KW-0732">Signal</keyword>
<evidence type="ECO:0000256" key="2">
    <source>
        <dbReference type="SAM" id="SignalP"/>
    </source>
</evidence>
<dbReference type="STRING" id="4795.A0A225VSN8"/>
<reference evidence="4" key="1">
    <citation type="submission" date="2017-03" db="EMBL/GenBank/DDBJ databases">
        <title>Phytopthora megakarya and P. palmivora, two closely related causual agents of cacao black pod achieved similar genome size and gene model numbers by different mechanisms.</title>
        <authorList>
            <person name="Ali S."/>
            <person name="Shao J."/>
            <person name="Larry D.J."/>
            <person name="Kronmiller B."/>
            <person name="Shen D."/>
            <person name="Strem M.D."/>
            <person name="Melnick R.L."/>
            <person name="Guiltinan M.J."/>
            <person name="Tyler B.M."/>
            <person name="Meinhardt L.W."/>
            <person name="Bailey B.A."/>
        </authorList>
    </citation>
    <scope>NUCLEOTIDE SEQUENCE [LARGE SCALE GENOMIC DNA]</scope>
    <source>
        <strain evidence="4">zdho120</strain>
    </source>
</reference>
<feature type="region of interest" description="Disordered" evidence="1">
    <location>
        <begin position="921"/>
        <end position="942"/>
    </location>
</feature>
<dbReference type="Gene3D" id="1.20.920.60">
    <property type="match status" value="1"/>
</dbReference>
<comment type="caution">
    <text evidence="3">The sequence shown here is derived from an EMBL/GenBank/DDBJ whole genome shotgun (WGS) entry which is preliminary data.</text>
</comment>
<evidence type="ECO:0000313" key="4">
    <source>
        <dbReference type="Proteomes" id="UP000198211"/>
    </source>
</evidence>
<feature type="chain" id="PRO_5013393507" evidence="2">
    <location>
        <begin position="18"/>
        <end position="1283"/>
    </location>
</feature>